<protein>
    <submittedName>
        <fullName evidence="2">Alpha/beta hydrolase</fullName>
    </submittedName>
</protein>
<keyword evidence="3" id="KW-1185">Reference proteome</keyword>
<gene>
    <name evidence="2" type="ORF">OU421_04825</name>
</gene>
<dbReference type="KEGG" id="mou:OU421_04825"/>
<accession>A0A9X9T908</accession>
<sequence>MATYVLVHGGNMDTETWNRLTIGEPVDTADGKMGGRIWDGTVARLREHGHRAFAPTLADEYTATLTGHIGEVRRLITEHTLQNVVLVGHSYGGMITTGVAAALPERIGRLVYVDAALPDSGQSLFDIIAGAGIRPAAVSGLDPAPPYVEPLFFDPAVLRPLQKTYIRCTKSDFVQVTAGAREKIAADRTRWTYHELPASHVPMADMPEELFRILLEAAGEHESPS</sequence>
<proteinExistence type="predicted"/>
<dbReference type="PANTHER" id="PTHR37017">
    <property type="entry name" value="AB HYDROLASE-1 DOMAIN-CONTAINING PROTEIN-RELATED"/>
    <property type="match status" value="1"/>
</dbReference>
<dbReference type="InterPro" id="IPR052897">
    <property type="entry name" value="Sec-Metab_Biosynth_Hydrolase"/>
</dbReference>
<dbReference type="AlphaFoldDB" id="A0A9X9T908"/>
<dbReference type="GO" id="GO:0016787">
    <property type="term" value="F:hydrolase activity"/>
    <property type="evidence" value="ECO:0007669"/>
    <property type="project" value="UniProtKB-KW"/>
</dbReference>
<dbReference type="InterPro" id="IPR029058">
    <property type="entry name" value="AB_hydrolase_fold"/>
</dbReference>
<dbReference type="RefSeq" id="WP_268187478.1">
    <property type="nucleotide sequence ID" value="NZ_CP113361.1"/>
</dbReference>
<dbReference type="EMBL" id="CP113361">
    <property type="protein sequence ID" value="WAI02200.1"/>
    <property type="molecule type" value="Genomic_DNA"/>
</dbReference>
<name>A0A9X9T908_METOG</name>
<dbReference type="InterPro" id="IPR000073">
    <property type="entry name" value="AB_hydrolase_1"/>
</dbReference>
<evidence type="ECO:0000259" key="1">
    <source>
        <dbReference type="Pfam" id="PF12697"/>
    </source>
</evidence>
<dbReference type="Proteomes" id="UP001163096">
    <property type="component" value="Chromosome"/>
</dbReference>
<dbReference type="GeneID" id="76834401"/>
<evidence type="ECO:0000313" key="2">
    <source>
        <dbReference type="EMBL" id="WAI02200.1"/>
    </source>
</evidence>
<keyword evidence="2" id="KW-0378">Hydrolase</keyword>
<dbReference type="Pfam" id="PF12697">
    <property type="entry name" value="Abhydrolase_6"/>
    <property type="match status" value="1"/>
</dbReference>
<feature type="domain" description="AB hydrolase-1" evidence="1">
    <location>
        <begin position="5"/>
        <end position="147"/>
    </location>
</feature>
<dbReference type="SUPFAM" id="SSF53474">
    <property type="entry name" value="alpha/beta-Hydrolases"/>
    <property type="match status" value="1"/>
</dbReference>
<dbReference type="PANTHER" id="PTHR37017:SF11">
    <property type="entry name" value="ESTERASE_LIPASE_THIOESTERASE DOMAIN-CONTAINING PROTEIN"/>
    <property type="match status" value="1"/>
</dbReference>
<reference evidence="2" key="1">
    <citation type="submission" date="2022-11" db="EMBL/GenBank/DDBJ databases">
        <title>Complete genome sequence of Methanogenium organophilum DSM 3596.</title>
        <authorList>
            <person name="Chen S.-C."/>
            <person name="Lai S.-J."/>
            <person name="You Y.-T."/>
        </authorList>
    </citation>
    <scope>NUCLEOTIDE SEQUENCE</scope>
    <source>
        <strain evidence="2">DSM 3596</strain>
    </source>
</reference>
<dbReference type="Gene3D" id="3.40.50.1820">
    <property type="entry name" value="alpha/beta hydrolase"/>
    <property type="match status" value="1"/>
</dbReference>
<evidence type="ECO:0000313" key="3">
    <source>
        <dbReference type="Proteomes" id="UP001163096"/>
    </source>
</evidence>
<organism evidence="2 3">
    <name type="scientific">Methanogenium organophilum</name>
    <dbReference type="NCBI Taxonomy" id="2199"/>
    <lineage>
        <taxon>Archaea</taxon>
        <taxon>Methanobacteriati</taxon>
        <taxon>Methanobacteriota</taxon>
        <taxon>Stenosarchaea group</taxon>
        <taxon>Methanomicrobia</taxon>
        <taxon>Methanomicrobiales</taxon>
        <taxon>Methanomicrobiaceae</taxon>
        <taxon>Methanogenium</taxon>
    </lineage>
</organism>